<evidence type="ECO:0000313" key="1">
    <source>
        <dbReference type="EMBL" id="BAH92116.1"/>
    </source>
</evidence>
<dbReference type="AlphaFoldDB" id="A0A0P0VXD2"/>
<sequence length="161" mass="17571">MSAQKPCRLYEFSRNTLAPHRWRCVTRRKTSADWSSASYGGRLVSVSAKILPYMSRTGPGGPMGAQASSRSSDHWQLRMMKLPALRPSHVLAPYTAPSHPWMTRLWRLYLPHGGSNSMSVNTTSESTHQSSSVSGCASISARSSGSFVQNPDISASSTVLL</sequence>
<gene>
    <name evidence="1" type="ordered locus">Os03g0306200</name>
</gene>
<dbReference type="Proteomes" id="UP000000763">
    <property type="component" value="Chromosome 3"/>
</dbReference>
<organism evidence="1 2">
    <name type="scientific">Oryza sativa subsp. japonica</name>
    <name type="common">Rice</name>
    <dbReference type="NCBI Taxonomy" id="39947"/>
    <lineage>
        <taxon>Eukaryota</taxon>
        <taxon>Viridiplantae</taxon>
        <taxon>Streptophyta</taxon>
        <taxon>Embryophyta</taxon>
        <taxon>Tracheophyta</taxon>
        <taxon>Spermatophyta</taxon>
        <taxon>Magnoliopsida</taxon>
        <taxon>Liliopsida</taxon>
        <taxon>Poales</taxon>
        <taxon>Poaceae</taxon>
        <taxon>BOP clade</taxon>
        <taxon>Oryzoideae</taxon>
        <taxon>Oryzeae</taxon>
        <taxon>Oryzinae</taxon>
        <taxon>Oryza</taxon>
        <taxon>Oryza sativa</taxon>
    </lineage>
</organism>
<protein>
    <submittedName>
        <fullName evidence="1">Os03g0306200 protein</fullName>
    </submittedName>
</protein>
<dbReference type="Gramene" id="Os03t0305950-01">
    <property type="protein sequence ID" value="Os03t0305950-01"/>
    <property type="gene ID" value="Os03g0305950"/>
</dbReference>
<accession>A0A0P0VXD2</accession>
<reference evidence="1 2" key="1">
    <citation type="journal article" date="2005" name="Nature">
        <title>The map-based sequence of the rice genome.</title>
        <authorList>
            <consortium name="International rice genome sequencing project (IRGSP)"/>
            <person name="Matsumoto T."/>
            <person name="Wu J."/>
            <person name="Kanamori H."/>
            <person name="Katayose Y."/>
            <person name="Fujisawa M."/>
            <person name="Namiki N."/>
            <person name="Mizuno H."/>
            <person name="Yamamoto K."/>
            <person name="Antonio B.A."/>
            <person name="Baba T."/>
            <person name="Sakata K."/>
            <person name="Nagamura Y."/>
            <person name="Aoki H."/>
            <person name="Arikawa K."/>
            <person name="Arita K."/>
            <person name="Bito T."/>
            <person name="Chiden Y."/>
            <person name="Fujitsuka N."/>
            <person name="Fukunaka R."/>
            <person name="Hamada M."/>
            <person name="Harada C."/>
            <person name="Hayashi A."/>
            <person name="Hijishita S."/>
            <person name="Honda M."/>
            <person name="Hosokawa S."/>
            <person name="Ichikawa Y."/>
            <person name="Idonuma A."/>
            <person name="Iijima M."/>
            <person name="Ikeda M."/>
            <person name="Ikeno M."/>
            <person name="Ito K."/>
            <person name="Ito S."/>
            <person name="Ito T."/>
            <person name="Ito Y."/>
            <person name="Ito Y."/>
            <person name="Iwabuchi A."/>
            <person name="Kamiya K."/>
            <person name="Karasawa W."/>
            <person name="Kurita K."/>
            <person name="Katagiri S."/>
            <person name="Kikuta A."/>
            <person name="Kobayashi H."/>
            <person name="Kobayashi N."/>
            <person name="Machita K."/>
            <person name="Maehara T."/>
            <person name="Masukawa M."/>
            <person name="Mizubayashi T."/>
            <person name="Mukai Y."/>
            <person name="Nagasaki H."/>
            <person name="Nagata Y."/>
            <person name="Naito S."/>
            <person name="Nakashima M."/>
            <person name="Nakama Y."/>
            <person name="Nakamichi Y."/>
            <person name="Nakamura M."/>
            <person name="Meguro A."/>
            <person name="Negishi M."/>
            <person name="Ohta I."/>
            <person name="Ohta T."/>
            <person name="Okamoto M."/>
            <person name="Ono N."/>
            <person name="Saji S."/>
            <person name="Sakaguchi M."/>
            <person name="Sakai K."/>
            <person name="Shibata M."/>
            <person name="Shimokawa T."/>
            <person name="Song J."/>
            <person name="Takazaki Y."/>
            <person name="Terasawa K."/>
            <person name="Tsugane M."/>
            <person name="Tsuji K."/>
            <person name="Ueda S."/>
            <person name="Waki K."/>
            <person name="Yamagata H."/>
            <person name="Yamamoto M."/>
            <person name="Yamamoto S."/>
            <person name="Yamane H."/>
            <person name="Yoshiki S."/>
            <person name="Yoshihara R."/>
            <person name="Yukawa K."/>
            <person name="Zhong H."/>
            <person name="Yano M."/>
            <person name="Yuan Q."/>
            <person name="Ouyang S."/>
            <person name="Liu J."/>
            <person name="Jones K.M."/>
            <person name="Gansberger K."/>
            <person name="Moffat K."/>
            <person name="Hill J."/>
            <person name="Bera J."/>
            <person name="Fadrosh D."/>
            <person name="Jin S."/>
            <person name="Johri S."/>
            <person name="Kim M."/>
            <person name="Overton L."/>
            <person name="Reardon M."/>
            <person name="Tsitrin T."/>
            <person name="Vuong H."/>
            <person name="Weaver B."/>
            <person name="Ciecko A."/>
            <person name="Tallon L."/>
            <person name="Jackson J."/>
            <person name="Pai G."/>
            <person name="Aken S.V."/>
            <person name="Utterback T."/>
            <person name="Reidmuller S."/>
            <person name="Feldblyum T."/>
            <person name="Hsiao J."/>
            <person name="Zismann V."/>
            <person name="Iobst S."/>
            <person name="de Vazeille A.R."/>
            <person name="Buell C.R."/>
            <person name="Ying K."/>
            <person name="Li Y."/>
            <person name="Lu T."/>
            <person name="Huang Y."/>
            <person name="Zhao Q."/>
            <person name="Feng Q."/>
            <person name="Zhang L."/>
            <person name="Zhu J."/>
            <person name="Weng Q."/>
            <person name="Mu J."/>
            <person name="Lu Y."/>
            <person name="Fan D."/>
            <person name="Liu Y."/>
            <person name="Guan J."/>
            <person name="Zhang Y."/>
            <person name="Yu S."/>
            <person name="Liu X."/>
            <person name="Zhang Y."/>
            <person name="Hong G."/>
            <person name="Han B."/>
            <person name="Choisne N."/>
            <person name="Demange N."/>
            <person name="Orjeda G."/>
            <person name="Samain S."/>
            <person name="Cattolico L."/>
            <person name="Pelletier E."/>
            <person name="Couloux A."/>
            <person name="Segurens B."/>
            <person name="Wincker P."/>
            <person name="D'Hont A."/>
            <person name="Scarpelli C."/>
            <person name="Weissenbach J."/>
            <person name="Salanoubat M."/>
            <person name="Quetier F."/>
            <person name="Yu Y."/>
            <person name="Kim H.R."/>
            <person name="Rambo T."/>
            <person name="Currie J."/>
            <person name="Collura K."/>
            <person name="Luo M."/>
            <person name="Yang T."/>
            <person name="Ammiraju J.S.S."/>
            <person name="Engler F."/>
            <person name="Soderlund C."/>
            <person name="Wing R.A."/>
            <person name="Palmer L.E."/>
            <person name="de la Bastide M."/>
            <person name="Spiegel L."/>
            <person name="Nascimento L."/>
            <person name="Zutavern T."/>
            <person name="O'Shaughnessy A."/>
            <person name="Dike S."/>
            <person name="Dedhia N."/>
            <person name="Preston R."/>
            <person name="Balija V."/>
            <person name="McCombie W.R."/>
            <person name="Chow T."/>
            <person name="Chen H."/>
            <person name="Chung M."/>
            <person name="Chen C."/>
            <person name="Shaw J."/>
            <person name="Wu H."/>
            <person name="Hsiao K."/>
            <person name="Chao Y."/>
            <person name="Chu M."/>
            <person name="Cheng C."/>
            <person name="Hour A."/>
            <person name="Lee P."/>
            <person name="Lin S."/>
            <person name="Lin Y."/>
            <person name="Liou J."/>
            <person name="Liu S."/>
            <person name="Hsing Y."/>
            <person name="Raghuvanshi S."/>
            <person name="Mohanty A."/>
            <person name="Bharti A.K."/>
            <person name="Gaur A."/>
            <person name="Gupta V."/>
            <person name="Kumar D."/>
            <person name="Ravi V."/>
            <person name="Vij S."/>
            <person name="Kapur A."/>
            <person name="Khurana P."/>
            <person name="Khurana P."/>
            <person name="Khurana J.P."/>
            <person name="Tyagi A.K."/>
            <person name="Gaikwad K."/>
            <person name="Singh A."/>
            <person name="Dalal V."/>
            <person name="Srivastava S."/>
            <person name="Dixit A."/>
            <person name="Pal A.K."/>
            <person name="Ghazi I.A."/>
            <person name="Yadav M."/>
            <person name="Pandit A."/>
            <person name="Bhargava A."/>
            <person name="Sureshbabu K."/>
            <person name="Batra K."/>
            <person name="Sharma T.R."/>
            <person name="Mohapatra T."/>
            <person name="Singh N.K."/>
            <person name="Messing J."/>
            <person name="Nelson A.B."/>
            <person name="Fuks G."/>
            <person name="Kavchok S."/>
            <person name="Keizer G."/>
            <person name="Linton E."/>
            <person name="Llaca V."/>
            <person name="Song R."/>
            <person name="Tanyolac B."/>
            <person name="Young S."/>
            <person name="Ho-Il K."/>
            <person name="Hahn J.H."/>
            <person name="Sangsakoo G."/>
            <person name="Vanavichit A."/>
            <person name="de Mattos Luiz.A.T."/>
            <person name="Zimmer P.D."/>
            <person name="Malone G."/>
            <person name="Dellagostin O."/>
            <person name="de Oliveira A.C."/>
            <person name="Bevan M."/>
            <person name="Bancroft I."/>
            <person name="Minx P."/>
            <person name="Cordum H."/>
            <person name="Wilson R."/>
            <person name="Cheng Z."/>
            <person name="Jin W."/>
            <person name="Jiang J."/>
            <person name="Leong S.A."/>
            <person name="Iwama H."/>
            <person name="Gojobori T."/>
            <person name="Itoh T."/>
            <person name="Niimura Y."/>
            <person name="Fujii Y."/>
            <person name="Habara T."/>
            <person name="Sakai H."/>
            <person name="Sato Y."/>
            <person name="Wilson G."/>
            <person name="Kumar K."/>
            <person name="McCouch S."/>
            <person name="Juretic N."/>
            <person name="Hoen D."/>
            <person name="Wright S."/>
            <person name="Bruskiewich R."/>
            <person name="Bureau T."/>
            <person name="Miyao A."/>
            <person name="Hirochika H."/>
            <person name="Nishikawa T."/>
            <person name="Kadowaki K."/>
            <person name="Sugiura M."/>
            <person name="Burr B."/>
            <person name="Sasaki T."/>
        </authorList>
    </citation>
    <scope>NUCLEOTIDE SEQUENCE [LARGE SCALE GENOMIC DNA]</scope>
    <source>
        <strain evidence="2">cv. Nipponbare</strain>
    </source>
</reference>
<name>A0A0P0VXD2_ORYSJ</name>
<evidence type="ECO:0000313" key="2">
    <source>
        <dbReference type="Proteomes" id="UP000000763"/>
    </source>
</evidence>
<reference evidence="2" key="2">
    <citation type="journal article" date="2008" name="Nucleic Acids Res.">
        <title>The rice annotation project database (RAP-DB): 2008 update.</title>
        <authorList>
            <consortium name="The rice annotation project (RAP)"/>
        </authorList>
    </citation>
    <scope>GENOME REANNOTATION</scope>
    <source>
        <strain evidence="2">cv. Nipponbare</strain>
    </source>
</reference>
<dbReference type="KEGG" id="dosa:Os03g0306200"/>
<dbReference type="EMBL" id="AP008209">
    <property type="protein sequence ID" value="BAH92116.1"/>
    <property type="molecule type" value="Genomic_DNA"/>
</dbReference>
<proteinExistence type="predicted"/>